<gene>
    <name evidence="2" type="ORF">PR003_g24449</name>
</gene>
<comment type="caution">
    <text evidence="2">The sequence shown here is derived from an EMBL/GenBank/DDBJ whole genome shotgun (WGS) entry which is preliminary data.</text>
</comment>
<proteinExistence type="predicted"/>
<feature type="chain" id="PRO_5025457921" description="Secreted protein" evidence="1">
    <location>
        <begin position="19"/>
        <end position="68"/>
    </location>
</feature>
<accession>A0A6A4CQZ7</accession>
<organism evidence="2 3">
    <name type="scientific">Phytophthora rubi</name>
    <dbReference type="NCBI Taxonomy" id="129364"/>
    <lineage>
        <taxon>Eukaryota</taxon>
        <taxon>Sar</taxon>
        <taxon>Stramenopiles</taxon>
        <taxon>Oomycota</taxon>
        <taxon>Peronosporomycetes</taxon>
        <taxon>Peronosporales</taxon>
        <taxon>Peronosporaceae</taxon>
        <taxon>Phytophthora</taxon>
    </lineage>
</organism>
<sequence length="68" mass="7784">MRFWRFWCTLRTPSLVTTIRSVFWSHYCTRRSFGIRSISAAIITKLSYFGAVRATAVTLQCLSALSSC</sequence>
<evidence type="ECO:0000256" key="1">
    <source>
        <dbReference type="SAM" id="SignalP"/>
    </source>
</evidence>
<dbReference type="AlphaFoldDB" id="A0A6A4CQZ7"/>
<evidence type="ECO:0008006" key="4">
    <source>
        <dbReference type="Google" id="ProtNLM"/>
    </source>
</evidence>
<feature type="signal peptide" evidence="1">
    <location>
        <begin position="1"/>
        <end position="18"/>
    </location>
</feature>
<keyword evidence="1" id="KW-0732">Signal</keyword>
<evidence type="ECO:0000313" key="3">
    <source>
        <dbReference type="Proteomes" id="UP000434957"/>
    </source>
</evidence>
<name>A0A6A4CQZ7_9STRA</name>
<dbReference type="Proteomes" id="UP000434957">
    <property type="component" value="Unassembled WGS sequence"/>
</dbReference>
<keyword evidence="3" id="KW-1185">Reference proteome</keyword>
<evidence type="ECO:0000313" key="2">
    <source>
        <dbReference type="EMBL" id="KAE9293680.1"/>
    </source>
</evidence>
<reference evidence="2 3" key="1">
    <citation type="submission" date="2018-08" db="EMBL/GenBank/DDBJ databases">
        <title>Genomic investigation of the strawberry pathogen Phytophthora fragariae indicates pathogenicity is determined by transcriptional variation in three key races.</title>
        <authorList>
            <person name="Adams T.M."/>
            <person name="Armitage A.D."/>
            <person name="Sobczyk M.K."/>
            <person name="Bates H.J."/>
            <person name="Dunwell J.M."/>
            <person name="Nellist C.F."/>
            <person name="Harrison R.J."/>
        </authorList>
    </citation>
    <scope>NUCLEOTIDE SEQUENCE [LARGE SCALE GENOMIC DNA]</scope>
    <source>
        <strain evidence="2 3">SCRP333</strain>
    </source>
</reference>
<dbReference type="EMBL" id="QXFT01002749">
    <property type="protein sequence ID" value="KAE9293680.1"/>
    <property type="molecule type" value="Genomic_DNA"/>
</dbReference>
<protein>
    <recommendedName>
        <fullName evidence="4">Secreted protein</fullName>
    </recommendedName>
</protein>